<gene>
    <name evidence="1" type="ORF">KS419_07270</name>
</gene>
<reference evidence="1 2" key="1">
    <citation type="submission" date="2021-06" db="EMBL/GenBank/DDBJ databases">
        <title>Bacillus sp. RD4P76, an endophyte from a halophyte.</title>
        <authorList>
            <person name="Sun J.-Q."/>
        </authorList>
    </citation>
    <scope>NUCLEOTIDE SEQUENCE [LARGE SCALE GENOMIC DNA]</scope>
    <source>
        <strain evidence="1 2">CGMCC 1.15917</strain>
    </source>
</reference>
<sequence length="44" mass="5258">MHLLSDELIIKAYKDAIRYELSSEFIDVLHKEITARRLEVDYYG</sequence>
<proteinExistence type="predicted"/>
<keyword evidence="2" id="KW-1185">Reference proteome</keyword>
<evidence type="ECO:0000313" key="2">
    <source>
        <dbReference type="Proteomes" id="UP000784880"/>
    </source>
</evidence>
<organism evidence="1 2">
    <name type="scientific">Evansella tamaricis</name>
    <dbReference type="NCBI Taxonomy" id="2069301"/>
    <lineage>
        <taxon>Bacteria</taxon>
        <taxon>Bacillati</taxon>
        <taxon>Bacillota</taxon>
        <taxon>Bacilli</taxon>
        <taxon>Bacillales</taxon>
        <taxon>Bacillaceae</taxon>
        <taxon>Evansella</taxon>
    </lineage>
</organism>
<dbReference type="Proteomes" id="UP000784880">
    <property type="component" value="Unassembled WGS sequence"/>
</dbReference>
<accession>A0ABS6JD06</accession>
<keyword evidence="1" id="KW-0649">Protein kinase inhibitor</keyword>
<dbReference type="GO" id="GO:0004860">
    <property type="term" value="F:protein kinase inhibitor activity"/>
    <property type="evidence" value="ECO:0007669"/>
    <property type="project" value="UniProtKB-KW"/>
</dbReference>
<evidence type="ECO:0000313" key="1">
    <source>
        <dbReference type="EMBL" id="MBU9711531.1"/>
    </source>
</evidence>
<comment type="caution">
    <text evidence="1">The sequence shown here is derived from an EMBL/GenBank/DDBJ whole genome shotgun (WGS) entry which is preliminary data.</text>
</comment>
<dbReference type="EMBL" id="JAHQCS010000076">
    <property type="protein sequence ID" value="MBU9711531.1"/>
    <property type="molecule type" value="Genomic_DNA"/>
</dbReference>
<dbReference type="InterPro" id="IPR015064">
    <property type="entry name" value="Sda"/>
</dbReference>
<name>A0ABS6JD06_9BACI</name>
<protein>
    <submittedName>
        <fullName evidence="1">Sporulation histidine kinase inhibitor Sda</fullName>
    </submittedName>
</protein>
<dbReference type="Pfam" id="PF08970">
    <property type="entry name" value="Sda"/>
    <property type="match status" value="1"/>
</dbReference>